<evidence type="ECO:0000256" key="3">
    <source>
        <dbReference type="ARBA" id="ARBA00022574"/>
    </source>
</evidence>
<evidence type="ECO:0000256" key="9">
    <source>
        <dbReference type="PROSITE-ProRule" id="PRU00221"/>
    </source>
</evidence>
<name>A0A3N4KL27_9PEZI</name>
<dbReference type="PRINTS" id="PR00153">
    <property type="entry name" value="CSAPPISMRASE"/>
</dbReference>
<protein>
    <recommendedName>
        <fullName evidence="8">Peptidyl-prolyl cis-trans isomerase-like 1</fullName>
        <ecNumber evidence="2">5.2.1.8</ecNumber>
    </recommendedName>
    <alternativeName>
        <fullName evidence="7">Rotamase</fullName>
    </alternativeName>
</protein>
<keyword evidence="6" id="KW-0413">Isomerase</keyword>
<dbReference type="AlphaFoldDB" id="A0A3N4KL27"/>
<feature type="domain" description="PPIase cyclophilin-type" evidence="11">
    <location>
        <begin position="520"/>
        <end position="665"/>
    </location>
</feature>
<keyword evidence="3 9" id="KW-0853">WD repeat</keyword>
<evidence type="ECO:0000256" key="6">
    <source>
        <dbReference type="ARBA" id="ARBA00023235"/>
    </source>
</evidence>
<keyword evidence="13" id="KW-1185">Reference proteome</keyword>
<dbReference type="InterPro" id="IPR029000">
    <property type="entry name" value="Cyclophilin-like_dom_sf"/>
</dbReference>
<dbReference type="OrthoDB" id="10264753at2759"/>
<feature type="compositionally biased region" description="Acidic residues" evidence="10">
    <location>
        <begin position="42"/>
        <end position="53"/>
    </location>
</feature>
<accession>A0A3N4KL27</accession>
<dbReference type="InterPro" id="IPR001680">
    <property type="entry name" value="WD40_rpt"/>
</dbReference>
<dbReference type="Proteomes" id="UP000277580">
    <property type="component" value="Unassembled WGS sequence"/>
</dbReference>
<dbReference type="PROSITE" id="PS50072">
    <property type="entry name" value="CSA_PPIASE_2"/>
    <property type="match status" value="1"/>
</dbReference>
<dbReference type="SMART" id="SM00320">
    <property type="entry name" value="WD40"/>
    <property type="match status" value="4"/>
</dbReference>
<dbReference type="InterPro" id="IPR036322">
    <property type="entry name" value="WD40_repeat_dom_sf"/>
</dbReference>
<sequence>MASENESTSDAGTRASKRVRTDSNPAPPAAAAAAAEKKPTPEAEDDSSSDDDIGPTLPPAGGAATKKKRRTLPHEKLYLAALPTAPRYSKSLMHRDHLAFVTMTPFTDFLITTSVDGVVKFWKKMAVGIEFVKMFRAHQGEIVGVAVSTDGRSFASAGVDGRVAIFDVVTFDLLTTITLPNAPKAICWVHRRGSSLPLLAVSDVVSPHIVIYDGRGDNPKVLYTVEHMHRSIVHLMAFNDKYNCVVSCDESGMVEYWSPKPEREFEKPDNVFEYKSNTGLFEFKRAKSVPTSLTISPTHESFATFSHPDRQIRIFDFPSARLTRTYDESVSTLTTMQQAAPAATKLPDIEFGRRIALETDLSSPATTSATPPIPLTTTHLSKANIVFDESGHFIIYGSLAGIKVLNTTTNTVVRTLGKEEPLRPLNIALYQGAPNKKDLVTVEMAASANPLLSEAESRDPMLFCTAAAKPRFYIFTNDATASKTDRDILNEKPLLSASSAAAGAAGDVAPKESGKAAVIHTSMGDIHVRLFPEAAPRTVENFVTHARNGYYNGTIFHRVIRKFMIQGGDPCGDGTGGESIWGGEFEDEFSTLRHDKPYTLSMANAGPNTNGSQFFITTEKTPWLDGKHTIFGRTIQGLDVVNKIENVRTFKEKPEEDVKIINISVL</sequence>
<dbReference type="SUPFAM" id="SSF50891">
    <property type="entry name" value="Cyclophilin-like"/>
    <property type="match status" value="1"/>
</dbReference>
<dbReference type="EC" id="5.2.1.8" evidence="2"/>
<dbReference type="SMR" id="A0A3N4KL27"/>
<dbReference type="PANTHER" id="PTHR45625">
    <property type="entry name" value="PEPTIDYL-PROLYL CIS-TRANS ISOMERASE-RELATED"/>
    <property type="match status" value="1"/>
</dbReference>
<dbReference type="Pfam" id="PF00160">
    <property type="entry name" value="Pro_isomerase"/>
    <property type="match status" value="1"/>
</dbReference>
<comment type="catalytic activity">
    <reaction evidence="1">
        <text>[protein]-peptidylproline (omega=180) = [protein]-peptidylproline (omega=0)</text>
        <dbReference type="Rhea" id="RHEA:16237"/>
        <dbReference type="Rhea" id="RHEA-COMP:10747"/>
        <dbReference type="Rhea" id="RHEA-COMP:10748"/>
        <dbReference type="ChEBI" id="CHEBI:83833"/>
        <dbReference type="ChEBI" id="CHEBI:83834"/>
        <dbReference type="EC" id="5.2.1.8"/>
    </reaction>
</comment>
<keyword evidence="4" id="KW-0677">Repeat</keyword>
<dbReference type="Pfam" id="PF00400">
    <property type="entry name" value="WD40"/>
    <property type="match status" value="1"/>
</dbReference>
<dbReference type="PROSITE" id="PS00170">
    <property type="entry name" value="CSA_PPIASE_1"/>
    <property type="match status" value="1"/>
</dbReference>
<evidence type="ECO:0000259" key="11">
    <source>
        <dbReference type="PROSITE" id="PS50072"/>
    </source>
</evidence>
<evidence type="ECO:0000256" key="7">
    <source>
        <dbReference type="ARBA" id="ARBA00029569"/>
    </source>
</evidence>
<feature type="repeat" description="WD" evidence="9">
    <location>
        <begin position="135"/>
        <end position="176"/>
    </location>
</feature>
<dbReference type="FunFam" id="2.40.100.10:FF:000003">
    <property type="entry name" value="Peptidylprolyl isomerase domain and WD repeat-containing 1"/>
    <property type="match status" value="1"/>
</dbReference>
<dbReference type="Gene3D" id="2.130.10.10">
    <property type="entry name" value="YVTN repeat-like/Quinoprotein amine dehydrogenase"/>
    <property type="match status" value="1"/>
</dbReference>
<gene>
    <name evidence="12" type="ORF">P167DRAFT_524802</name>
</gene>
<dbReference type="PANTHER" id="PTHR45625:SF4">
    <property type="entry name" value="PEPTIDYLPROLYL ISOMERASE DOMAIN AND WD REPEAT-CONTAINING PROTEIN 1"/>
    <property type="match status" value="1"/>
</dbReference>
<evidence type="ECO:0000256" key="4">
    <source>
        <dbReference type="ARBA" id="ARBA00022737"/>
    </source>
</evidence>
<dbReference type="GO" id="GO:0005634">
    <property type="term" value="C:nucleus"/>
    <property type="evidence" value="ECO:0007669"/>
    <property type="project" value="UniProtKB-ARBA"/>
</dbReference>
<dbReference type="GO" id="GO:0006457">
    <property type="term" value="P:protein folding"/>
    <property type="evidence" value="ECO:0007669"/>
    <property type="project" value="InterPro"/>
</dbReference>
<evidence type="ECO:0000313" key="12">
    <source>
        <dbReference type="EMBL" id="RPB11266.1"/>
    </source>
</evidence>
<dbReference type="InterPro" id="IPR015943">
    <property type="entry name" value="WD40/YVTN_repeat-like_dom_sf"/>
</dbReference>
<evidence type="ECO:0000256" key="10">
    <source>
        <dbReference type="SAM" id="MobiDB-lite"/>
    </source>
</evidence>
<evidence type="ECO:0000313" key="13">
    <source>
        <dbReference type="Proteomes" id="UP000277580"/>
    </source>
</evidence>
<keyword evidence="5" id="KW-0697">Rotamase</keyword>
<evidence type="ECO:0000256" key="1">
    <source>
        <dbReference type="ARBA" id="ARBA00000971"/>
    </source>
</evidence>
<feature type="compositionally biased region" description="Polar residues" evidence="10">
    <location>
        <begin position="1"/>
        <end position="11"/>
    </location>
</feature>
<evidence type="ECO:0000256" key="5">
    <source>
        <dbReference type="ARBA" id="ARBA00023110"/>
    </source>
</evidence>
<dbReference type="InterPro" id="IPR002130">
    <property type="entry name" value="Cyclophilin-type_PPIase_dom"/>
</dbReference>
<proteinExistence type="predicted"/>
<reference evidence="12 13" key="1">
    <citation type="journal article" date="2018" name="Nat. Ecol. Evol.">
        <title>Pezizomycetes genomes reveal the molecular basis of ectomycorrhizal truffle lifestyle.</title>
        <authorList>
            <person name="Murat C."/>
            <person name="Payen T."/>
            <person name="Noel B."/>
            <person name="Kuo A."/>
            <person name="Morin E."/>
            <person name="Chen J."/>
            <person name="Kohler A."/>
            <person name="Krizsan K."/>
            <person name="Balestrini R."/>
            <person name="Da Silva C."/>
            <person name="Montanini B."/>
            <person name="Hainaut M."/>
            <person name="Levati E."/>
            <person name="Barry K.W."/>
            <person name="Belfiori B."/>
            <person name="Cichocki N."/>
            <person name="Clum A."/>
            <person name="Dockter R.B."/>
            <person name="Fauchery L."/>
            <person name="Guy J."/>
            <person name="Iotti M."/>
            <person name="Le Tacon F."/>
            <person name="Lindquist E.A."/>
            <person name="Lipzen A."/>
            <person name="Malagnac F."/>
            <person name="Mello A."/>
            <person name="Molinier V."/>
            <person name="Miyauchi S."/>
            <person name="Poulain J."/>
            <person name="Riccioni C."/>
            <person name="Rubini A."/>
            <person name="Sitrit Y."/>
            <person name="Splivallo R."/>
            <person name="Traeger S."/>
            <person name="Wang M."/>
            <person name="Zifcakova L."/>
            <person name="Wipf D."/>
            <person name="Zambonelli A."/>
            <person name="Paolocci F."/>
            <person name="Nowrousian M."/>
            <person name="Ottonello S."/>
            <person name="Baldrian P."/>
            <person name="Spatafora J.W."/>
            <person name="Henrissat B."/>
            <person name="Nagy L.G."/>
            <person name="Aury J.M."/>
            <person name="Wincker P."/>
            <person name="Grigoriev I.V."/>
            <person name="Bonfante P."/>
            <person name="Martin F.M."/>
        </authorList>
    </citation>
    <scope>NUCLEOTIDE SEQUENCE [LARGE SCALE GENOMIC DNA]</scope>
    <source>
        <strain evidence="12 13">CCBAS932</strain>
    </source>
</reference>
<dbReference type="EMBL" id="ML119137">
    <property type="protein sequence ID" value="RPB11266.1"/>
    <property type="molecule type" value="Genomic_DNA"/>
</dbReference>
<feature type="region of interest" description="Disordered" evidence="10">
    <location>
        <begin position="1"/>
        <end position="69"/>
    </location>
</feature>
<dbReference type="CDD" id="cd01927">
    <property type="entry name" value="cyclophilin_WD40"/>
    <property type="match status" value="1"/>
</dbReference>
<evidence type="ECO:0000256" key="2">
    <source>
        <dbReference type="ARBA" id="ARBA00013194"/>
    </source>
</evidence>
<dbReference type="Gene3D" id="2.40.100.10">
    <property type="entry name" value="Cyclophilin-like"/>
    <property type="match status" value="1"/>
</dbReference>
<dbReference type="SUPFAM" id="SSF50978">
    <property type="entry name" value="WD40 repeat-like"/>
    <property type="match status" value="1"/>
</dbReference>
<dbReference type="STRING" id="1392247.A0A3N4KL27"/>
<organism evidence="12 13">
    <name type="scientific">Morchella conica CCBAS932</name>
    <dbReference type="NCBI Taxonomy" id="1392247"/>
    <lineage>
        <taxon>Eukaryota</taxon>
        <taxon>Fungi</taxon>
        <taxon>Dikarya</taxon>
        <taxon>Ascomycota</taxon>
        <taxon>Pezizomycotina</taxon>
        <taxon>Pezizomycetes</taxon>
        <taxon>Pezizales</taxon>
        <taxon>Morchellaceae</taxon>
        <taxon>Morchella</taxon>
    </lineage>
</organism>
<dbReference type="InterPro" id="IPR044666">
    <property type="entry name" value="Cyclophilin_A-like"/>
</dbReference>
<dbReference type="InParanoid" id="A0A3N4KL27"/>
<evidence type="ECO:0000256" key="8">
    <source>
        <dbReference type="ARBA" id="ARBA00040798"/>
    </source>
</evidence>
<dbReference type="InterPro" id="IPR020892">
    <property type="entry name" value="Cyclophilin-type_PPIase_CS"/>
</dbReference>
<dbReference type="GO" id="GO:0003755">
    <property type="term" value="F:peptidyl-prolyl cis-trans isomerase activity"/>
    <property type="evidence" value="ECO:0007669"/>
    <property type="project" value="UniProtKB-KW"/>
</dbReference>
<dbReference type="PROSITE" id="PS50082">
    <property type="entry name" value="WD_REPEATS_2"/>
    <property type="match status" value="1"/>
</dbReference>